<dbReference type="SUPFAM" id="SSF50129">
    <property type="entry name" value="GroES-like"/>
    <property type="match status" value="1"/>
</dbReference>
<dbReference type="InterPro" id="IPR013154">
    <property type="entry name" value="ADH-like_N"/>
</dbReference>
<dbReference type="Proteomes" id="UP001528040">
    <property type="component" value="Unassembled WGS sequence"/>
</dbReference>
<evidence type="ECO:0000313" key="2">
    <source>
        <dbReference type="EMBL" id="MDA5095733.1"/>
    </source>
</evidence>
<dbReference type="PANTHER" id="PTHR44013:SF1">
    <property type="entry name" value="ZINC-TYPE ALCOHOL DEHYDROGENASE-LIKE PROTEIN C16A3.02C"/>
    <property type="match status" value="1"/>
</dbReference>
<dbReference type="RefSeq" id="WP_271055444.1">
    <property type="nucleotide sequence ID" value="NZ_JAQIIO010000015.1"/>
</dbReference>
<dbReference type="Pfam" id="PF13602">
    <property type="entry name" value="ADH_zinc_N_2"/>
    <property type="match status" value="1"/>
</dbReference>
<evidence type="ECO:0000259" key="1">
    <source>
        <dbReference type="SMART" id="SM00829"/>
    </source>
</evidence>
<dbReference type="Gene3D" id="3.40.50.720">
    <property type="entry name" value="NAD(P)-binding Rossmann-like Domain"/>
    <property type="match status" value="1"/>
</dbReference>
<keyword evidence="3" id="KW-1185">Reference proteome</keyword>
<dbReference type="InterPro" id="IPR036291">
    <property type="entry name" value="NAD(P)-bd_dom_sf"/>
</dbReference>
<name>A0ABT4W716_9RHOB</name>
<organism evidence="2 3">
    <name type="scientific">Aliiroseovarius salicola</name>
    <dbReference type="NCBI Taxonomy" id="3009082"/>
    <lineage>
        <taxon>Bacteria</taxon>
        <taxon>Pseudomonadati</taxon>
        <taxon>Pseudomonadota</taxon>
        <taxon>Alphaproteobacteria</taxon>
        <taxon>Rhodobacterales</taxon>
        <taxon>Paracoccaceae</taxon>
        <taxon>Aliiroseovarius</taxon>
    </lineage>
</organism>
<sequence length="319" mass="33461">MKAVVYDRYGGPEVLQLSDIDLPEPAKGQIRVRVLASAVNLSDWEYLVGSPLWVRMIGGLFSPKVPVLGSDIVGLVDKLGAGVSGFEIGQRVMGDYVMTRGGFAEYACVPANETVVVPDALSDEVAACLPQAGGIAVAGTADLQQGARFLINGAGGGSGTMALQLAKAAGAYVTAVDNKKKVAWLKTLGADEVIDYHKFNFTEVGREWDKILDMVATRGPAEISRVLAEGGDYMALGGGVPTLLALVLGGRFCSRNHSIGMLLVPSGRALTKSVAQLAVEGKIAPHLEEVLPLSSVPEALLRTGQGDVLGKIVIKHRLT</sequence>
<feature type="domain" description="Enoyl reductase (ER)" evidence="1">
    <location>
        <begin position="10"/>
        <end position="314"/>
    </location>
</feature>
<proteinExistence type="predicted"/>
<reference evidence="2 3" key="1">
    <citation type="submission" date="2023-01" db="EMBL/GenBank/DDBJ databases">
        <authorList>
            <person name="Yoon J.-W."/>
        </authorList>
    </citation>
    <scope>NUCLEOTIDE SEQUENCE [LARGE SCALE GENOMIC DNA]</scope>
    <source>
        <strain evidence="2 3">KMU-50</strain>
    </source>
</reference>
<dbReference type="SMART" id="SM00829">
    <property type="entry name" value="PKS_ER"/>
    <property type="match status" value="1"/>
</dbReference>
<evidence type="ECO:0000313" key="3">
    <source>
        <dbReference type="Proteomes" id="UP001528040"/>
    </source>
</evidence>
<gene>
    <name evidence="2" type="ORF">O2N63_16710</name>
</gene>
<dbReference type="CDD" id="cd08267">
    <property type="entry name" value="MDR1"/>
    <property type="match status" value="1"/>
</dbReference>
<dbReference type="InterPro" id="IPR011032">
    <property type="entry name" value="GroES-like_sf"/>
</dbReference>
<dbReference type="EMBL" id="JAQIIO010000015">
    <property type="protein sequence ID" value="MDA5095733.1"/>
    <property type="molecule type" value="Genomic_DNA"/>
</dbReference>
<dbReference type="InterPro" id="IPR020843">
    <property type="entry name" value="ER"/>
</dbReference>
<dbReference type="Pfam" id="PF08240">
    <property type="entry name" value="ADH_N"/>
    <property type="match status" value="1"/>
</dbReference>
<comment type="caution">
    <text evidence="2">The sequence shown here is derived from an EMBL/GenBank/DDBJ whole genome shotgun (WGS) entry which is preliminary data.</text>
</comment>
<dbReference type="InterPro" id="IPR052733">
    <property type="entry name" value="Chloroplast_QOR"/>
</dbReference>
<dbReference type="Gene3D" id="3.90.180.10">
    <property type="entry name" value="Medium-chain alcohol dehydrogenases, catalytic domain"/>
    <property type="match status" value="1"/>
</dbReference>
<dbReference type="PANTHER" id="PTHR44013">
    <property type="entry name" value="ZINC-TYPE ALCOHOL DEHYDROGENASE-LIKE PROTEIN C16A3.02C"/>
    <property type="match status" value="1"/>
</dbReference>
<dbReference type="SUPFAM" id="SSF51735">
    <property type="entry name" value="NAD(P)-binding Rossmann-fold domains"/>
    <property type="match status" value="1"/>
</dbReference>
<protein>
    <submittedName>
        <fullName evidence="2">NAD(P)-dependent alcohol dehydrogenase</fullName>
    </submittedName>
</protein>
<accession>A0ABT4W716</accession>